<name>A0ABD2YCR1_9GENT</name>
<protein>
    <submittedName>
        <fullName evidence="1">Uncharacterized protein</fullName>
    </submittedName>
</protein>
<dbReference type="EMBL" id="JBJUIK010000014">
    <property type="protein sequence ID" value="KAL3504766.1"/>
    <property type="molecule type" value="Genomic_DNA"/>
</dbReference>
<reference evidence="1 2" key="1">
    <citation type="submission" date="2024-11" db="EMBL/GenBank/DDBJ databases">
        <title>A near-complete genome assembly of Cinchona calisaya.</title>
        <authorList>
            <person name="Lian D.C."/>
            <person name="Zhao X.W."/>
            <person name="Wei L."/>
        </authorList>
    </citation>
    <scope>NUCLEOTIDE SEQUENCE [LARGE SCALE GENOMIC DNA]</scope>
    <source>
        <tissue evidence="1">Nenye</tissue>
    </source>
</reference>
<organism evidence="1 2">
    <name type="scientific">Cinchona calisaya</name>
    <dbReference type="NCBI Taxonomy" id="153742"/>
    <lineage>
        <taxon>Eukaryota</taxon>
        <taxon>Viridiplantae</taxon>
        <taxon>Streptophyta</taxon>
        <taxon>Embryophyta</taxon>
        <taxon>Tracheophyta</taxon>
        <taxon>Spermatophyta</taxon>
        <taxon>Magnoliopsida</taxon>
        <taxon>eudicotyledons</taxon>
        <taxon>Gunneridae</taxon>
        <taxon>Pentapetalae</taxon>
        <taxon>asterids</taxon>
        <taxon>lamiids</taxon>
        <taxon>Gentianales</taxon>
        <taxon>Rubiaceae</taxon>
        <taxon>Cinchonoideae</taxon>
        <taxon>Cinchoneae</taxon>
        <taxon>Cinchona</taxon>
    </lineage>
</organism>
<gene>
    <name evidence="1" type="ORF">ACH5RR_034607</name>
</gene>
<dbReference type="Proteomes" id="UP001630127">
    <property type="component" value="Unassembled WGS sequence"/>
</dbReference>
<keyword evidence="2" id="KW-1185">Reference proteome</keyword>
<proteinExistence type="predicted"/>
<evidence type="ECO:0000313" key="1">
    <source>
        <dbReference type="EMBL" id="KAL3504766.1"/>
    </source>
</evidence>
<accession>A0ABD2YCR1</accession>
<sequence>MEFTHVVTEGWITWDWGDDESEVMKSDMMAFWDVLKFPYHTRFIEILPVRRGPLWYWKSMVFSWRILPPTKATLIANASISNCILIFEAIFNYLGRKIENQEIERVIEVLRCGLEFGVNEEVRIGRQLYSSTVAYQEKGRGNRGKVNAMDCEAVTEIERKLPGFITR</sequence>
<evidence type="ECO:0000313" key="2">
    <source>
        <dbReference type="Proteomes" id="UP001630127"/>
    </source>
</evidence>
<comment type="caution">
    <text evidence="1">The sequence shown here is derived from an EMBL/GenBank/DDBJ whole genome shotgun (WGS) entry which is preliminary data.</text>
</comment>
<dbReference type="AlphaFoldDB" id="A0ABD2YCR1"/>